<sequence length="334" mass="38443">MAVATESRGSEDRASAHANQEKRWVLSDFEVGKPLGRGKFGHVYLAREKRSSEIVALKVLFKSQLKQSQVEHQLRREVEIQSHLRHPNILRLYGYFYDQTRVYLILEYAAKGELYKELTRCKHFSERRTATYVASLARALIYLHGKHVIHRDIKPENLLVGVQVLALCSFLVSLWHRVCSASSGRLELYACFTSSSVSLEQGEIKIADFGWSVHTFNRRRTMCGTLDYLPPEMVEKAEHDYHVDIWSLGVLCYEFLYGVPPFEAKEHSETYRRIVKVDLKFPLKPFVSPAAKDLISQMLVKSSAQRLPLHKVLEHPWIVQNADPSGVYREGRSV</sequence>
<keyword evidence="5 7" id="KW-0067">ATP-binding</keyword>
<dbReference type="EMBL" id="CM000784">
    <property type="protein sequence ID" value="AQK90750.1"/>
    <property type="molecule type" value="Genomic_DNA"/>
</dbReference>
<evidence type="ECO:0000256" key="10">
    <source>
        <dbReference type="RuleBase" id="RU000304"/>
    </source>
</evidence>
<dbReference type="InterPro" id="IPR008271">
    <property type="entry name" value="Ser/Thr_kinase_AS"/>
</dbReference>
<feature type="binding site" evidence="7">
    <location>
        <position position="39"/>
    </location>
    <ligand>
        <name>ATP</name>
        <dbReference type="ChEBI" id="CHEBI:30616"/>
    </ligand>
</feature>
<feature type="binding site" evidence="7">
    <location>
        <begin position="156"/>
        <end position="157"/>
    </location>
    <ligand>
        <name>ATP</name>
        <dbReference type="ChEBI" id="CHEBI:30616"/>
    </ligand>
</feature>
<dbReference type="ExpressionAtlas" id="A0A1D6FFQ4">
    <property type="expression patterns" value="baseline and differential"/>
</dbReference>
<dbReference type="EC" id="2.7.11.1" evidence="11"/>
<dbReference type="PROSITE" id="PS50011">
    <property type="entry name" value="PROTEIN_KINASE_DOM"/>
    <property type="match status" value="1"/>
</dbReference>
<feature type="binding site" evidence="7">
    <location>
        <position position="208"/>
    </location>
    <ligand>
        <name>ATP</name>
        <dbReference type="ChEBI" id="CHEBI:30616"/>
    </ligand>
</feature>
<evidence type="ECO:0000256" key="8">
    <source>
        <dbReference type="PIRSR" id="PIRSR630616-3"/>
    </source>
</evidence>
<evidence type="ECO:0000256" key="1">
    <source>
        <dbReference type="ARBA" id="ARBA00022527"/>
    </source>
</evidence>
<feature type="cross-link" description="Glycyl lysine isopeptide (Lys-Gly) (interchain with G-Cter in SUMO2)" evidence="8">
    <location>
        <position position="154"/>
    </location>
</feature>
<evidence type="ECO:0000256" key="5">
    <source>
        <dbReference type="ARBA" id="ARBA00022840"/>
    </source>
</evidence>
<keyword evidence="1 10" id="KW-0723">Serine/threonine-protein kinase</keyword>
<keyword evidence="2 11" id="KW-0808">Transferase</keyword>
<feature type="active site" description="Proton acceptor" evidence="6">
    <location>
        <position position="152"/>
    </location>
</feature>
<comment type="catalytic activity">
    <reaction evidence="11">
        <text>L-seryl-[protein] + ATP = O-phospho-L-seryl-[protein] + ADP + H(+)</text>
        <dbReference type="Rhea" id="RHEA:17989"/>
        <dbReference type="Rhea" id="RHEA-COMP:9863"/>
        <dbReference type="Rhea" id="RHEA-COMP:11604"/>
        <dbReference type="ChEBI" id="CHEBI:15378"/>
        <dbReference type="ChEBI" id="CHEBI:29999"/>
        <dbReference type="ChEBI" id="CHEBI:30616"/>
        <dbReference type="ChEBI" id="CHEBI:83421"/>
        <dbReference type="ChEBI" id="CHEBI:456216"/>
        <dbReference type="EC" id="2.7.11.1"/>
    </reaction>
</comment>
<evidence type="ECO:0000256" key="6">
    <source>
        <dbReference type="PIRSR" id="PIRSR630616-1"/>
    </source>
</evidence>
<dbReference type="PROSITE" id="PS00108">
    <property type="entry name" value="PROTEIN_KINASE_ST"/>
    <property type="match status" value="1"/>
</dbReference>
<dbReference type="InParanoid" id="A0A1D6FFQ4"/>
<dbReference type="InterPro" id="IPR017441">
    <property type="entry name" value="Protein_kinase_ATP_BS"/>
</dbReference>
<evidence type="ECO:0000313" key="12">
    <source>
        <dbReference type="EMBL" id="AQK90750.1"/>
    </source>
</evidence>
<proteinExistence type="inferred from homology"/>
<dbReference type="FunFam" id="3.30.200.20:FF:000042">
    <property type="entry name" value="Aurora kinase A"/>
    <property type="match status" value="1"/>
</dbReference>
<dbReference type="SUPFAM" id="SSF56112">
    <property type="entry name" value="Protein kinase-like (PK-like)"/>
    <property type="match status" value="1"/>
</dbReference>
<dbReference type="OMA" id="AVDQKRW"/>
<feature type="binding site" evidence="7">
    <location>
        <begin position="107"/>
        <end position="109"/>
    </location>
    <ligand>
        <name>ATP</name>
        <dbReference type="ChEBI" id="CHEBI:30616"/>
    </ligand>
</feature>
<dbReference type="PIRSF" id="PIRSF000654">
    <property type="entry name" value="Integrin-linked_kinase"/>
    <property type="match status" value="1"/>
</dbReference>
<dbReference type="InterPro" id="IPR030616">
    <property type="entry name" value="Aur-like"/>
</dbReference>
<evidence type="ECO:0000256" key="11">
    <source>
        <dbReference type="RuleBase" id="RU367134"/>
    </source>
</evidence>
<dbReference type="Pfam" id="PF00069">
    <property type="entry name" value="Pkinase"/>
    <property type="match status" value="1"/>
</dbReference>
<name>A0A1D6FFQ4_MAIZE</name>
<comment type="similarity">
    <text evidence="11">Belongs to the protein kinase superfamily. Ser/Thr protein kinase family. Aurora subfamily.</text>
</comment>
<evidence type="ECO:0000256" key="4">
    <source>
        <dbReference type="ARBA" id="ARBA00022777"/>
    </source>
</evidence>
<evidence type="ECO:0000256" key="9">
    <source>
        <dbReference type="PROSITE-ProRule" id="PRU10141"/>
    </source>
</evidence>
<protein>
    <recommendedName>
        <fullName evidence="11">Aurora kinase</fullName>
        <ecNumber evidence="11">2.7.11.1</ecNumber>
    </recommendedName>
</protein>
<evidence type="ECO:0000256" key="7">
    <source>
        <dbReference type="PIRSR" id="PIRSR630616-2"/>
    </source>
</evidence>
<dbReference type="GO" id="GO:0005524">
    <property type="term" value="F:ATP binding"/>
    <property type="evidence" value="ECO:0007669"/>
    <property type="project" value="UniProtKB-UniRule"/>
</dbReference>
<dbReference type="PROSITE" id="PS00107">
    <property type="entry name" value="PROTEIN_KINASE_ATP"/>
    <property type="match status" value="1"/>
</dbReference>
<keyword evidence="4 11" id="KW-0418">Kinase</keyword>
<reference evidence="12" key="1">
    <citation type="submission" date="2015-12" db="EMBL/GenBank/DDBJ databases">
        <title>Update maize B73 reference genome by single molecule sequencing technologies.</title>
        <authorList>
            <consortium name="Maize Genome Sequencing Project"/>
            <person name="Ware D."/>
        </authorList>
    </citation>
    <scope>NUCLEOTIDE SEQUENCE</scope>
    <source>
        <tissue evidence="12">Seedling</tissue>
    </source>
</reference>
<dbReference type="SMART" id="SM00220">
    <property type="entry name" value="S_TKc"/>
    <property type="match status" value="1"/>
</dbReference>
<dbReference type="GO" id="GO:0004674">
    <property type="term" value="F:protein serine/threonine kinase activity"/>
    <property type="evidence" value="ECO:0007669"/>
    <property type="project" value="UniProtKB-KW"/>
</dbReference>
<dbReference type="STRING" id="4577.A0A1D6FFQ4"/>
<keyword evidence="3 7" id="KW-0547">Nucleotide-binding</keyword>
<organism evidence="12">
    <name type="scientific">Zea mays</name>
    <name type="common">Maize</name>
    <dbReference type="NCBI Taxonomy" id="4577"/>
    <lineage>
        <taxon>Eukaryota</taxon>
        <taxon>Viridiplantae</taxon>
        <taxon>Streptophyta</taxon>
        <taxon>Embryophyta</taxon>
        <taxon>Tracheophyta</taxon>
        <taxon>Spermatophyta</taxon>
        <taxon>Magnoliopsida</taxon>
        <taxon>Liliopsida</taxon>
        <taxon>Poales</taxon>
        <taxon>Poaceae</taxon>
        <taxon>PACMAD clade</taxon>
        <taxon>Panicoideae</taxon>
        <taxon>Andropogonodae</taxon>
        <taxon>Andropogoneae</taxon>
        <taxon>Tripsacinae</taxon>
        <taxon>Zea</taxon>
    </lineage>
</organism>
<gene>
    <name evidence="12" type="ORF">ZEAMMB73_Zm00001d008815</name>
</gene>
<comment type="catalytic activity">
    <reaction evidence="11">
        <text>L-threonyl-[protein] + ATP = O-phospho-L-threonyl-[protein] + ADP + H(+)</text>
        <dbReference type="Rhea" id="RHEA:46608"/>
        <dbReference type="Rhea" id="RHEA-COMP:11060"/>
        <dbReference type="Rhea" id="RHEA-COMP:11605"/>
        <dbReference type="ChEBI" id="CHEBI:15378"/>
        <dbReference type="ChEBI" id="CHEBI:30013"/>
        <dbReference type="ChEBI" id="CHEBI:30616"/>
        <dbReference type="ChEBI" id="CHEBI:61977"/>
        <dbReference type="ChEBI" id="CHEBI:456216"/>
        <dbReference type="EC" id="2.7.11.1"/>
    </reaction>
</comment>
<dbReference type="InterPro" id="IPR011009">
    <property type="entry name" value="Kinase-like_dom_sf"/>
</dbReference>
<evidence type="ECO:0000256" key="2">
    <source>
        <dbReference type="ARBA" id="ARBA00022679"/>
    </source>
</evidence>
<dbReference type="InterPro" id="IPR000719">
    <property type="entry name" value="Prot_kinase_dom"/>
</dbReference>
<feature type="binding site" evidence="7 9">
    <location>
        <position position="58"/>
    </location>
    <ligand>
        <name>ATP</name>
        <dbReference type="ChEBI" id="CHEBI:30616"/>
    </ligand>
</feature>
<dbReference type="IntAct" id="A0A1D6FFQ4">
    <property type="interactions" value="1"/>
</dbReference>
<dbReference type="CDD" id="cd14007">
    <property type="entry name" value="STKc_Aurora"/>
    <property type="match status" value="1"/>
</dbReference>
<dbReference type="Gene3D" id="3.30.200.20">
    <property type="entry name" value="Phosphorylase Kinase, domain 1"/>
    <property type="match status" value="1"/>
</dbReference>
<dbReference type="PANTHER" id="PTHR24350">
    <property type="entry name" value="SERINE/THREONINE-PROTEIN KINASE IAL-RELATED"/>
    <property type="match status" value="1"/>
</dbReference>
<dbReference type="Gene3D" id="1.10.510.10">
    <property type="entry name" value="Transferase(Phosphotransferase) domain 1"/>
    <property type="match status" value="1"/>
</dbReference>
<accession>A0A1D6FFQ4</accession>
<dbReference type="SMR" id="A0A1D6FFQ4"/>
<dbReference type="AlphaFoldDB" id="A0A1D6FFQ4"/>
<evidence type="ECO:0000256" key="3">
    <source>
        <dbReference type="ARBA" id="ARBA00022741"/>
    </source>
</evidence>